<accession>A0A1U8PR89</accession>
<dbReference type="PANTHER" id="PTHR35317:SF24">
    <property type="entry name" value="RETROVIRUS-RELATED POL POLYPROTEIN FROM TRANSPOSON TNT 1-94"/>
    <property type="match status" value="1"/>
</dbReference>
<keyword evidence="1" id="KW-1185">Reference proteome</keyword>
<name>A0A1U8PR89_GOSHI</name>
<dbReference type="AlphaFoldDB" id="A0A1U8PR89"/>
<dbReference type="RefSeq" id="XP_016752774.2">
    <property type="nucleotide sequence ID" value="XM_016897285.2"/>
</dbReference>
<gene>
    <name evidence="2" type="primary">LOC107961039</name>
</gene>
<reference evidence="2" key="2">
    <citation type="submission" date="2025-08" db="UniProtKB">
        <authorList>
            <consortium name="RefSeq"/>
        </authorList>
    </citation>
    <scope>IDENTIFICATION</scope>
</reference>
<proteinExistence type="predicted"/>
<dbReference type="PANTHER" id="PTHR35317">
    <property type="entry name" value="OS04G0629600 PROTEIN"/>
    <property type="match status" value="1"/>
</dbReference>
<dbReference type="PaxDb" id="3635-A0A1U8PR89"/>
<dbReference type="GeneID" id="107961039"/>
<protein>
    <recommendedName>
        <fullName evidence="3">DUF4219 domain-containing protein</fullName>
    </recommendedName>
</protein>
<dbReference type="KEGG" id="ghi:107961039"/>
<dbReference type="Pfam" id="PF14223">
    <property type="entry name" value="Retrotran_gag_2"/>
    <property type="match status" value="1"/>
</dbReference>
<organism evidence="1 2">
    <name type="scientific">Gossypium hirsutum</name>
    <name type="common">Upland cotton</name>
    <name type="synonym">Gossypium mexicanum</name>
    <dbReference type="NCBI Taxonomy" id="3635"/>
    <lineage>
        <taxon>Eukaryota</taxon>
        <taxon>Viridiplantae</taxon>
        <taxon>Streptophyta</taxon>
        <taxon>Embryophyta</taxon>
        <taxon>Tracheophyta</taxon>
        <taxon>Spermatophyta</taxon>
        <taxon>Magnoliopsida</taxon>
        <taxon>eudicotyledons</taxon>
        <taxon>Gunneridae</taxon>
        <taxon>Pentapetalae</taxon>
        <taxon>rosids</taxon>
        <taxon>malvids</taxon>
        <taxon>Malvales</taxon>
        <taxon>Malvaceae</taxon>
        <taxon>Malvoideae</taxon>
        <taxon>Gossypium</taxon>
    </lineage>
</organism>
<dbReference type="Proteomes" id="UP000818029">
    <property type="component" value="Chromosome A05"/>
</dbReference>
<evidence type="ECO:0008006" key="3">
    <source>
        <dbReference type="Google" id="ProtNLM"/>
    </source>
</evidence>
<evidence type="ECO:0000313" key="2">
    <source>
        <dbReference type="RefSeq" id="XP_016752774.2"/>
    </source>
</evidence>
<sequence>MKSAPHVFDGENYQAWAIRIQAYIEGYDYWEAADEEYDVTPLPDNPTMNQIKMHDERTTRKAKDYLKAQYQGDERIKSMKVLISIREFERLQMKESESIKEYSDKMIDISDKVRVLGTDFSDSRLVHKILVSMPKKYEATIASFDNTKDLTQFRVVELISGLQA</sequence>
<evidence type="ECO:0000313" key="1">
    <source>
        <dbReference type="Proteomes" id="UP000818029"/>
    </source>
</evidence>
<reference evidence="1" key="1">
    <citation type="journal article" date="2020" name="Nat. Genet.">
        <title>Genomic diversifications of five Gossypium allopolyploid species and their impact on cotton improvement.</title>
        <authorList>
            <person name="Chen Z.J."/>
            <person name="Sreedasyam A."/>
            <person name="Ando A."/>
            <person name="Song Q."/>
            <person name="De Santiago L.M."/>
            <person name="Hulse-Kemp A.M."/>
            <person name="Ding M."/>
            <person name="Ye W."/>
            <person name="Kirkbride R.C."/>
            <person name="Jenkins J."/>
            <person name="Plott C."/>
            <person name="Lovell J."/>
            <person name="Lin Y.M."/>
            <person name="Vaughn R."/>
            <person name="Liu B."/>
            <person name="Simpson S."/>
            <person name="Scheffler B.E."/>
            <person name="Wen L."/>
            <person name="Saski C.A."/>
            <person name="Grover C.E."/>
            <person name="Hu G."/>
            <person name="Conover J.L."/>
            <person name="Carlson J.W."/>
            <person name="Shu S."/>
            <person name="Boston L.B."/>
            <person name="Williams M."/>
            <person name="Peterson D.G."/>
            <person name="McGee K."/>
            <person name="Jones D.C."/>
            <person name="Wendel J.F."/>
            <person name="Stelly D.M."/>
            <person name="Grimwood J."/>
            <person name="Schmutz J."/>
        </authorList>
    </citation>
    <scope>NUCLEOTIDE SEQUENCE [LARGE SCALE GENOMIC DNA]</scope>
    <source>
        <strain evidence="1">cv. TM-1</strain>
    </source>
</reference>